<dbReference type="GO" id="GO:0030313">
    <property type="term" value="C:cell envelope"/>
    <property type="evidence" value="ECO:0007669"/>
    <property type="project" value="UniProtKB-SubCell"/>
</dbReference>
<dbReference type="Pfam" id="PF09479">
    <property type="entry name" value="Flg_new"/>
    <property type="match status" value="1"/>
</dbReference>
<proteinExistence type="predicted"/>
<dbReference type="Pfam" id="PF03382">
    <property type="entry name" value="DUF285"/>
    <property type="match status" value="3"/>
</dbReference>
<dbReference type="SUPFAM" id="SSF52058">
    <property type="entry name" value="L domain-like"/>
    <property type="match status" value="1"/>
</dbReference>
<dbReference type="RefSeq" id="WP_031669157.1">
    <property type="nucleotide sequence ID" value="NZ_BAAFVI010000012.1"/>
</dbReference>
<dbReference type="Gene3D" id="2.60.40.4270">
    <property type="entry name" value="Listeria-Bacteroides repeat domain"/>
    <property type="match status" value="1"/>
</dbReference>
<dbReference type="Gene3D" id="3.80.10.10">
    <property type="entry name" value="Ribonuclease Inhibitor"/>
    <property type="match status" value="2"/>
</dbReference>
<dbReference type="GO" id="GO:0031146">
    <property type="term" value="P:SCF-dependent proteasomal ubiquitin-dependent protein catabolic process"/>
    <property type="evidence" value="ECO:0007669"/>
    <property type="project" value="TreeGrafter"/>
</dbReference>
<dbReference type="PANTHER" id="PTHR13318:SF95">
    <property type="entry name" value="F-BOX PROTEIN YLR352W"/>
    <property type="match status" value="1"/>
</dbReference>
<dbReference type="InterPro" id="IPR005046">
    <property type="entry name" value="DUF285"/>
</dbReference>
<evidence type="ECO:0000313" key="2">
    <source>
        <dbReference type="EMBL" id="UUJ80836.1"/>
    </source>
</evidence>
<dbReference type="EMBL" id="CP098507">
    <property type="protein sequence ID" value="UUJ80836.1"/>
    <property type="molecule type" value="Genomic_DNA"/>
</dbReference>
<dbReference type="InterPro" id="IPR042229">
    <property type="entry name" value="Listeria/Bacterioides_rpt_sf"/>
</dbReference>
<protein>
    <submittedName>
        <fullName evidence="2">BspA family leucine-rich repeat surface protein</fullName>
    </submittedName>
</protein>
<comment type="subcellular location">
    <subcellularLocation>
        <location evidence="1">Cell envelope</location>
    </subcellularLocation>
</comment>
<evidence type="ECO:0000256" key="1">
    <source>
        <dbReference type="ARBA" id="ARBA00004196"/>
    </source>
</evidence>
<dbReference type="AlphaFoldDB" id="A0AAX3BZG7"/>
<dbReference type="InterPro" id="IPR032675">
    <property type="entry name" value="LRR_dom_sf"/>
</dbReference>
<dbReference type="GO" id="GO:0019005">
    <property type="term" value="C:SCF ubiquitin ligase complex"/>
    <property type="evidence" value="ECO:0007669"/>
    <property type="project" value="TreeGrafter"/>
</dbReference>
<reference evidence="2" key="1">
    <citation type="submission" date="2022-06" db="EMBL/GenBank/DDBJ databases">
        <title>Complete genomes of Listeria monocytogenes strains L58-55 and 6179.</title>
        <authorList>
            <person name="Schmitz-Esser S."/>
            <person name="Tibbs-Cortes B.W."/>
        </authorList>
    </citation>
    <scope>NUCLEOTIDE SEQUENCE</scope>
    <source>
        <strain evidence="2">L58-55</strain>
    </source>
</reference>
<dbReference type="Proteomes" id="UP000193519">
    <property type="component" value="Chromosome"/>
</dbReference>
<name>A0AAX3BZG7_LISMN</name>
<dbReference type="NCBIfam" id="TIGR02167">
    <property type="entry name" value="Liste_lipo_26"/>
    <property type="match status" value="12"/>
</dbReference>
<gene>
    <name evidence="2" type="ORF">BES38_06395</name>
</gene>
<dbReference type="InterPro" id="IPR011889">
    <property type="entry name" value="Liste_lipo_26"/>
</dbReference>
<dbReference type="PANTHER" id="PTHR13318">
    <property type="entry name" value="PARTNER OF PAIRED, ISOFORM B-RELATED"/>
    <property type="match status" value="1"/>
</dbReference>
<evidence type="ECO:0000313" key="3">
    <source>
        <dbReference type="Proteomes" id="UP000193519"/>
    </source>
</evidence>
<dbReference type="SUPFAM" id="SSF52047">
    <property type="entry name" value="RNI-like"/>
    <property type="match status" value="1"/>
</dbReference>
<dbReference type="InterPro" id="IPR013378">
    <property type="entry name" value="InlB-like_B-rpt"/>
</dbReference>
<organism evidence="2 3">
    <name type="scientific">Listeria monocytogenes</name>
    <dbReference type="NCBI Taxonomy" id="1639"/>
    <lineage>
        <taxon>Bacteria</taxon>
        <taxon>Bacillati</taxon>
        <taxon>Bacillota</taxon>
        <taxon>Bacilli</taxon>
        <taxon>Bacillales</taxon>
        <taxon>Listeriaceae</taxon>
        <taxon>Listeria</taxon>
    </lineage>
</organism>
<sequence>MKKISMRVVLIVTVIFITFGSANVSIAQEMDTTNKLPEEELGSLDTSDVITEGVPQEKPAEAENLEEILTTDELEQNPEVLEQPIADSDDSDLTVVNSGDFWTIYRNTANGEYSLHMFGNVPSSKPSAWNGYLNRINHIEIEEATLTGDFESYFRSNVFLALESVRIERSNLSGVTSFANAFYASRAEKIIIKDNDYPTASSLLTTENMFKYCSSLTELDVSGLDTSAVTNMTEMFYGCNALKELDASNFDTSSVTDMNSMFISCSALEKLDVSNFDTSSVTDMNSMFRGCSALKKLDASNFDTSSVTNMNNMFFACASLEELNASNFDTSSVTDMNSMFRYCNKLKKLDISNFDTSSVTDMNSMFRTCSALERVDVSNFDTSSVTDMNRMFDECKSLEILDVSNFDTNSVTDMGYMFYENEKLKKLDLSNFDTSSVTDMSFMFFQCTGLEELDVSNFDTNSVTNMSYMFYKCAGLEELDLSNFDTSSVTDMSFMFFQSTGLKKLDLSNFDTSSVTNMSYMFATCTALKSLYLDNFTDVSGGTVNMFIETSSLTYLFVSHNFKDFSGLENTNWYDEKNWAQFTNRSELQTYHQKQIEPTGYRKGVFHSLTMDAMGGQFDDAEEQKVQNKVPGDYWEEMIPVKEDYYFDGWYVDQDFTSKFDFSMPATASTTIYAKWIENYTVVIPASISLNETSELKVEGINRGSKTLSVGLNRTATSISESNELTLAHAADTTIQCLAPLSWDGSENNPKNAILTLAPGSEITEGDAVMDIEAPEDIQAGKYTGNLVFSIKYE</sequence>
<dbReference type="NCBIfam" id="TIGR02543">
    <property type="entry name" value="List_Bact_rpt"/>
    <property type="match status" value="1"/>
</dbReference>
<accession>A0AAX3BZG7</accession>